<name>A0A6L2PR39_COPFO</name>
<dbReference type="GO" id="GO:0008049">
    <property type="term" value="P:male courtship behavior"/>
    <property type="evidence" value="ECO:0007669"/>
    <property type="project" value="TreeGrafter"/>
</dbReference>
<sequence length="400" mass="45811">MVALLPLSFSELDICKREVFSFRIADVGFLLLWILGLFTLCGCNLHYAAYGFPNLPGKIKTTFILFAFVFPVSKIVVIITTNFITIGYIPKLLKKFLIIDQFIDRRSRMYMHKRIRLGILKTGAIMFLTQIILCSVQYYVNTDGTIMAVLKTSLQNLSFTFYIILSVEYVSIVHMLKYRYEYFNDILLKCFKKENVATEPLSKYKNVSLDVNIAYIELPTASSRNLTRTARALNGRHTINDLSMVYLKLYDTAALTNSYFGIPVLLETVSMITMCVTALYYGVYLLDCDSDIYGNIVNRYLLSGYLISCSILCLSLFAWLIVCCHNTIQEANKGIYFIHRISLNRDIHYSIITELDRLLSQLKNMRIQFTACGLFALNLPFLCTVFSAVLTYILIIVQIS</sequence>
<dbReference type="GO" id="GO:0050909">
    <property type="term" value="P:sensory perception of taste"/>
    <property type="evidence" value="ECO:0007669"/>
    <property type="project" value="InterPro"/>
</dbReference>
<dbReference type="GO" id="GO:0007165">
    <property type="term" value="P:signal transduction"/>
    <property type="evidence" value="ECO:0007669"/>
    <property type="project" value="UniProtKB-KW"/>
</dbReference>
<evidence type="ECO:0000256" key="3">
    <source>
        <dbReference type="ARBA" id="ARBA00022692"/>
    </source>
</evidence>
<keyword evidence="6 8" id="KW-0675">Receptor</keyword>
<dbReference type="GO" id="GO:0030424">
    <property type="term" value="C:axon"/>
    <property type="evidence" value="ECO:0007669"/>
    <property type="project" value="TreeGrafter"/>
</dbReference>
<comment type="similarity">
    <text evidence="8">Belongs to the insect chemoreceptor superfamily. Gustatory receptor (GR) family.</text>
</comment>
<dbReference type="GO" id="GO:0007635">
    <property type="term" value="P:chemosensory behavior"/>
    <property type="evidence" value="ECO:0007669"/>
    <property type="project" value="TreeGrafter"/>
</dbReference>
<evidence type="ECO:0000256" key="4">
    <source>
        <dbReference type="ARBA" id="ARBA00022989"/>
    </source>
</evidence>
<keyword evidence="3 8" id="KW-0812">Transmembrane</keyword>
<dbReference type="InParanoid" id="A0A6L2PR39"/>
<evidence type="ECO:0000313" key="9">
    <source>
        <dbReference type="EMBL" id="GFG32945.1"/>
    </source>
</evidence>
<dbReference type="GO" id="GO:0005886">
    <property type="term" value="C:plasma membrane"/>
    <property type="evidence" value="ECO:0007669"/>
    <property type="project" value="UniProtKB-SubCell"/>
</dbReference>
<evidence type="ECO:0000256" key="6">
    <source>
        <dbReference type="ARBA" id="ARBA00023170"/>
    </source>
</evidence>
<feature type="transmembrane region" description="Helical" evidence="8">
    <location>
        <begin position="302"/>
        <end position="323"/>
    </location>
</feature>
<dbReference type="Proteomes" id="UP000502823">
    <property type="component" value="Unassembled WGS sequence"/>
</dbReference>
<feature type="transmembrane region" description="Helical" evidence="8">
    <location>
        <begin position="159"/>
        <end position="176"/>
    </location>
</feature>
<keyword evidence="4 8" id="KW-1133">Transmembrane helix</keyword>
<keyword evidence="5 8" id="KW-0472">Membrane</keyword>
<reference evidence="10" key="1">
    <citation type="submission" date="2020-01" db="EMBL/GenBank/DDBJ databases">
        <title>Draft genome sequence of the Termite Coptotermes fromosanus.</title>
        <authorList>
            <person name="Itakura S."/>
            <person name="Yosikawa Y."/>
            <person name="Umezawa K."/>
        </authorList>
    </citation>
    <scope>NUCLEOTIDE SEQUENCE [LARGE SCALE GENOMIC DNA]</scope>
</reference>
<evidence type="ECO:0000256" key="5">
    <source>
        <dbReference type="ARBA" id="ARBA00023136"/>
    </source>
</evidence>
<gene>
    <name evidence="9" type="ORF">Cfor_09670</name>
</gene>
<feature type="transmembrane region" description="Helical" evidence="8">
    <location>
        <begin position="62"/>
        <end position="89"/>
    </location>
</feature>
<dbReference type="OrthoDB" id="6478931at2759"/>
<dbReference type="GO" id="GO:0043025">
    <property type="term" value="C:neuronal cell body"/>
    <property type="evidence" value="ECO:0007669"/>
    <property type="project" value="TreeGrafter"/>
</dbReference>
<keyword evidence="2 8" id="KW-1003">Cell membrane</keyword>
<evidence type="ECO:0000313" key="10">
    <source>
        <dbReference type="Proteomes" id="UP000502823"/>
    </source>
</evidence>
<dbReference type="EMBL" id="BLKM01008242">
    <property type="protein sequence ID" value="GFG32945.1"/>
    <property type="molecule type" value="Genomic_DNA"/>
</dbReference>
<comment type="function">
    <text evidence="8">Gustatory receptor which mediates acceptance or avoidance behavior, depending on its substrates.</text>
</comment>
<accession>A0A6L2PR39</accession>
<evidence type="ECO:0000256" key="7">
    <source>
        <dbReference type="ARBA" id="ARBA00023224"/>
    </source>
</evidence>
<feature type="transmembrane region" description="Helical" evidence="8">
    <location>
        <begin position="367"/>
        <end position="397"/>
    </location>
</feature>
<dbReference type="GO" id="GO:0030425">
    <property type="term" value="C:dendrite"/>
    <property type="evidence" value="ECO:0007669"/>
    <property type="project" value="TreeGrafter"/>
</dbReference>
<evidence type="ECO:0000256" key="1">
    <source>
        <dbReference type="ARBA" id="ARBA00004651"/>
    </source>
</evidence>
<keyword evidence="7 8" id="KW-0807">Transducer</keyword>
<proteinExistence type="inferred from homology"/>
<dbReference type="Pfam" id="PF08395">
    <property type="entry name" value="7tm_7"/>
    <property type="match status" value="1"/>
</dbReference>
<feature type="transmembrane region" description="Helical" evidence="8">
    <location>
        <begin position="27"/>
        <end position="50"/>
    </location>
</feature>
<comment type="subcellular location">
    <subcellularLocation>
        <location evidence="1 8">Cell membrane</location>
        <topology evidence="1 8">Multi-pass membrane protein</topology>
    </subcellularLocation>
</comment>
<dbReference type="PANTHER" id="PTHR21143:SF104">
    <property type="entry name" value="GUSTATORY RECEPTOR 8A-RELATED"/>
    <property type="match status" value="1"/>
</dbReference>
<feature type="transmembrane region" description="Helical" evidence="8">
    <location>
        <begin position="115"/>
        <end position="139"/>
    </location>
</feature>
<dbReference type="PANTHER" id="PTHR21143">
    <property type="entry name" value="INVERTEBRATE GUSTATORY RECEPTOR"/>
    <property type="match status" value="1"/>
</dbReference>
<protein>
    <recommendedName>
        <fullName evidence="8">Gustatory receptor</fullName>
    </recommendedName>
</protein>
<feature type="transmembrane region" description="Helical" evidence="8">
    <location>
        <begin position="259"/>
        <end position="282"/>
    </location>
</feature>
<dbReference type="InterPro" id="IPR013604">
    <property type="entry name" value="7TM_chemorcpt"/>
</dbReference>
<dbReference type="AlphaFoldDB" id="A0A6L2PR39"/>
<comment type="caution">
    <text evidence="9">The sequence shown here is derived from an EMBL/GenBank/DDBJ whole genome shotgun (WGS) entry which is preliminary data.</text>
</comment>
<evidence type="ECO:0000256" key="2">
    <source>
        <dbReference type="ARBA" id="ARBA00022475"/>
    </source>
</evidence>
<keyword evidence="10" id="KW-1185">Reference proteome</keyword>
<organism evidence="9 10">
    <name type="scientific">Coptotermes formosanus</name>
    <name type="common">Formosan subterranean termite</name>
    <dbReference type="NCBI Taxonomy" id="36987"/>
    <lineage>
        <taxon>Eukaryota</taxon>
        <taxon>Metazoa</taxon>
        <taxon>Ecdysozoa</taxon>
        <taxon>Arthropoda</taxon>
        <taxon>Hexapoda</taxon>
        <taxon>Insecta</taxon>
        <taxon>Pterygota</taxon>
        <taxon>Neoptera</taxon>
        <taxon>Polyneoptera</taxon>
        <taxon>Dictyoptera</taxon>
        <taxon>Blattodea</taxon>
        <taxon>Blattoidea</taxon>
        <taxon>Termitoidae</taxon>
        <taxon>Rhinotermitidae</taxon>
        <taxon>Coptotermes</taxon>
    </lineage>
</organism>
<evidence type="ECO:0000256" key="8">
    <source>
        <dbReference type="RuleBase" id="RU363108"/>
    </source>
</evidence>